<gene>
    <name evidence="1" type="ORF">CARN2_3284</name>
</gene>
<accession>E6PSA3</accession>
<evidence type="ECO:0000313" key="1">
    <source>
        <dbReference type="EMBL" id="CBH97809.1"/>
    </source>
</evidence>
<comment type="caution">
    <text evidence="1">The sequence shown here is derived from an EMBL/GenBank/DDBJ whole genome shotgun (WGS) entry which is preliminary data.</text>
</comment>
<organism evidence="1">
    <name type="scientific">mine drainage metagenome</name>
    <dbReference type="NCBI Taxonomy" id="410659"/>
    <lineage>
        <taxon>unclassified sequences</taxon>
        <taxon>metagenomes</taxon>
        <taxon>ecological metagenomes</taxon>
    </lineage>
</organism>
<sequence length="102" mass="11218">MTNPVKHPVLRVIFTLPPSDCDDSNAQIVTGDEALQRLQPGDATLLLLFAVYAMAGRLSALELLVPQLSMQAATAHEKLSHSFLPMRAMSPRSHSPWRWTGP</sequence>
<protein>
    <submittedName>
        <fullName evidence="1">Uncharacterized protein</fullName>
    </submittedName>
</protein>
<dbReference type="AlphaFoldDB" id="E6PSA3"/>
<proteinExistence type="predicted"/>
<name>E6PSA3_9ZZZZ</name>
<reference evidence="1" key="1">
    <citation type="submission" date="2009-10" db="EMBL/GenBank/DDBJ databases">
        <title>Diversity of trophic interactions inside an arsenic-rich microbial ecosystem.</title>
        <authorList>
            <person name="Bertin P.N."/>
            <person name="Heinrich-Salmeron A."/>
            <person name="Pelletier E."/>
            <person name="Goulhen-Chollet F."/>
            <person name="Arsene-Ploetze F."/>
            <person name="Gallien S."/>
            <person name="Calteau A."/>
            <person name="Vallenet D."/>
            <person name="Casiot C."/>
            <person name="Chane-Woon-Ming B."/>
            <person name="Giloteaux L."/>
            <person name="Barakat M."/>
            <person name="Bonnefoy V."/>
            <person name="Bruneel O."/>
            <person name="Chandler M."/>
            <person name="Cleiss J."/>
            <person name="Duran R."/>
            <person name="Elbaz-Poulichet F."/>
            <person name="Fonknechten N."/>
            <person name="Lauga B."/>
            <person name="Mornico D."/>
            <person name="Ortet P."/>
            <person name="Schaeffer C."/>
            <person name="Siguier P."/>
            <person name="Alexander Thil Smith A."/>
            <person name="Van Dorsselaer A."/>
            <person name="Weissenbach J."/>
            <person name="Medigue C."/>
            <person name="Le Paslier D."/>
        </authorList>
    </citation>
    <scope>NUCLEOTIDE SEQUENCE</scope>
</reference>
<dbReference type="EMBL" id="CABM01000047">
    <property type="protein sequence ID" value="CBH97809.1"/>
    <property type="molecule type" value="Genomic_DNA"/>
</dbReference>